<accession>A0A5B8U573</accession>
<sequence length="165" mass="18020">MVTSQARPWIAWWTLCQGLWGLLVDRVHAAELLTGAAIAAIAATVATMVRGRRQTVLRVHPRWLTGAWRPLLGLVTDLVPLTRTLVVRGILRRDERGVLSELPFALGGDPGEEAGYRVLTETLGSLAPNTIVVAVDRDRRILLAHQLQPTSGVARSACPLNEVPR</sequence>
<dbReference type="EMBL" id="CP042430">
    <property type="protein sequence ID" value="QEC48233.1"/>
    <property type="molecule type" value="Genomic_DNA"/>
</dbReference>
<evidence type="ECO:0000313" key="3">
    <source>
        <dbReference type="Proteomes" id="UP000321805"/>
    </source>
</evidence>
<organism evidence="2 3">
    <name type="scientific">Baekduia soli</name>
    <dbReference type="NCBI Taxonomy" id="496014"/>
    <lineage>
        <taxon>Bacteria</taxon>
        <taxon>Bacillati</taxon>
        <taxon>Actinomycetota</taxon>
        <taxon>Thermoleophilia</taxon>
        <taxon>Solirubrobacterales</taxon>
        <taxon>Baekduiaceae</taxon>
        <taxon>Baekduia</taxon>
    </lineage>
</organism>
<protein>
    <submittedName>
        <fullName evidence="2">Uncharacterized protein</fullName>
    </submittedName>
</protein>
<dbReference type="RefSeq" id="WP_146919545.1">
    <property type="nucleotide sequence ID" value="NZ_CP042430.1"/>
</dbReference>
<feature type="transmembrane region" description="Helical" evidence="1">
    <location>
        <begin position="29"/>
        <end position="49"/>
    </location>
</feature>
<keyword evidence="1" id="KW-1133">Transmembrane helix</keyword>
<name>A0A5B8U573_9ACTN</name>
<evidence type="ECO:0000256" key="1">
    <source>
        <dbReference type="SAM" id="Phobius"/>
    </source>
</evidence>
<proteinExistence type="predicted"/>
<dbReference type="AlphaFoldDB" id="A0A5B8U573"/>
<dbReference type="Proteomes" id="UP000321805">
    <property type="component" value="Chromosome"/>
</dbReference>
<reference evidence="2 3" key="1">
    <citation type="journal article" date="2018" name="J. Microbiol.">
        <title>Baekduia soli gen. nov., sp. nov., a novel bacterium isolated from the soil of Baekdu Mountain and proposal of a novel family name, Baekduiaceae fam. nov.</title>
        <authorList>
            <person name="An D.S."/>
            <person name="Siddiqi M.Z."/>
            <person name="Kim K.H."/>
            <person name="Yu H.S."/>
            <person name="Im W.T."/>
        </authorList>
    </citation>
    <scope>NUCLEOTIDE SEQUENCE [LARGE SCALE GENOMIC DNA]</scope>
    <source>
        <strain evidence="2 3">BR7-21</strain>
    </source>
</reference>
<keyword evidence="3" id="KW-1185">Reference proteome</keyword>
<dbReference type="KEGG" id="bsol:FSW04_12100"/>
<keyword evidence="1" id="KW-0812">Transmembrane</keyword>
<dbReference type="OrthoDB" id="9998877at2"/>
<gene>
    <name evidence="2" type="ORF">FSW04_12100</name>
</gene>
<evidence type="ECO:0000313" key="2">
    <source>
        <dbReference type="EMBL" id="QEC48233.1"/>
    </source>
</evidence>
<keyword evidence="1" id="KW-0472">Membrane</keyword>